<dbReference type="EMBL" id="BMAO01016684">
    <property type="protein sequence ID" value="GFR10381.1"/>
    <property type="molecule type" value="Genomic_DNA"/>
</dbReference>
<dbReference type="AlphaFoldDB" id="A0A8X6GSD3"/>
<proteinExistence type="predicted"/>
<protein>
    <submittedName>
        <fullName evidence="1">Uncharacterized protein</fullName>
    </submittedName>
</protein>
<reference evidence="1" key="1">
    <citation type="submission" date="2020-07" db="EMBL/GenBank/DDBJ databases">
        <title>Multicomponent nature underlies the extraordinary mechanical properties of spider dragline silk.</title>
        <authorList>
            <person name="Kono N."/>
            <person name="Nakamura H."/>
            <person name="Mori M."/>
            <person name="Yoshida Y."/>
            <person name="Ohtoshi R."/>
            <person name="Malay A.D."/>
            <person name="Moran D.A.P."/>
            <person name="Tomita M."/>
            <person name="Numata K."/>
            <person name="Arakawa K."/>
        </authorList>
    </citation>
    <scope>NUCLEOTIDE SEQUENCE</scope>
</reference>
<gene>
    <name evidence="1" type="ORF">TNCT_410781</name>
</gene>
<accession>A0A8X6GSD3</accession>
<organism evidence="1 2">
    <name type="scientific">Trichonephila clavata</name>
    <name type="common">Joro spider</name>
    <name type="synonym">Nephila clavata</name>
    <dbReference type="NCBI Taxonomy" id="2740835"/>
    <lineage>
        <taxon>Eukaryota</taxon>
        <taxon>Metazoa</taxon>
        <taxon>Ecdysozoa</taxon>
        <taxon>Arthropoda</taxon>
        <taxon>Chelicerata</taxon>
        <taxon>Arachnida</taxon>
        <taxon>Araneae</taxon>
        <taxon>Araneomorphae</taxon>
        <taxon>Entelegynae</taxon>
        <taxon>Araneoidea</taxon>
        <taxon>Nephilidae</taxon>
        <taxon>Trichonephila</taxon>
    </lineage>
</organism>
<name>A0A8X6GSD3_TRICU</name>
<evidence type="ECO:0000313" key="2">
    <source>
        <dbReference type="Proteomes" id="UP000887116"/>
    </source>
</evidence>
<sequence>MDDTYIDILRKCYVAKDYRRNICSADYLKILQKNFPFVEKYLLENSRELFLLKFIRLCLEKSSQKCKMVSNMLNRLKNIFHEHHDHIFYELKQDFSEILVPMCNDSNIIGDLIFALKFDFEYILIQDRTNIKFYLENAQASKQNLLKGHSSEDSFVDTCILYRFLPPIEIALCFSNPSRWSESHPHDNCRVVADRM</sequence>
<evidence type="ECO:0000313" key="1">
    <source>
        <dbReference type="EMBL" id="GFR10381.1"/>
    </source>
</evidence>
<keyword evidence="2" id="KW-1185">Reference proteome</keyword>
<comment type="caution">
    <text evidence="1">The sequence shown here is derived from an EMBL/GenBank/DDBJ whole genome shotgun (WGS) entry which is preliminary data.</text>
</comment>
<dbReference type="Proteomes" id="UP000887116">
    <property type="component" value="Unassembled WGS sequence"/>
</dbReference>